<feature type="domain" description="HTH LytTR-type" evidence="7">
    <location>
        <begin position="144"/>
        <end position="245"/>
    </location>
</feature>
<dbReference type="Proteomes" id="UP000774130">
    <property type="component" value="Unassembled WGS sequence"/>
</dbReference>
<evidence type="ECO:0000313" key="9">
    <source>
        <dbReference type="Proteomes" id="UP000774130"/>
    </source>
</evidence>
<comment type="function">
    <text evidence="4">Required for high-level post-exponential phase expression of a series of secreted proteins.</text>
</comment>
<evidence type="ECO:0000259" key="7">
    <source>
        <dbReference type="PROSITE" id="PS50930"/>
    </source>
</evidence>
<dbReference type="InterPro" id="IPR001789">
    <property type="entry name" value="Sig_transdc_resp-reg_receiver"/>
</dbReference>
<feature type="modified residue" description="4-aspartylphosphate" evidence="5">
    <location>
        <position position="61"/>
    </location>
</feature>
<evidence type="ECO:0000256" key="2">
    <source>
        <dbReference type="ARBA" id="ARBA00023012"/>
    </source>
</evidence>
<keyword evidence="1" id="KW-0963">Cytoplasm</keyword>
<dbReference type="PANTHER" id="PTHR37299">
    <property type="entry name" value="TRANSCRIPTIONAL REGULATOR-RELATED"/>
    <property type="match status" value="1"/>
</dbReference>
<proteinExistence type="predicted"/>
<dbReference type="SMART" id="SM00448">
    <property type="entry name" value="REC"/>
    <property type="match status" value="1"/>
</dbReference>
<accession>A0ABS6TGN4</accession>
<dbReference type="InterPro" id="IPR007492">
    <property type="entry name" value="LytTR_DNA-bd_dom"/>
</dbReference>
<organism evidence="8 9">
    <name type="scientific">Enterococcus alishanensis</name>
    <dbReference type="NCBI Taxonomy" id="1303817"/>
    <lineage>
        <taxon>Bacteria</taxon>
        <taxon>Bacillati</taxon>
        <taxon>Bacillota</taxon>
        <taxon>Bacilli</taxon>
        <taxon>Lactobacillales</taxon>
        <taxon>Enterococcaceae</taxon>
        <taxon>Enterococcus</taxon>
    </lineage>
</organism>
<reference evidence="8 9" key="1">
    <citation type="submission" date="2021-06" db="EMBL/GenBank/DDBJ databases">
        <title>Enterococcus alishanensis sp. nov., a novel lactic acid bacterium isolated from fresh coffee beans.</title>
        <authorList>
            <person name="Chen Y.-S."/>
        </authorList>
    </citation>
    <scope>NUCLEOTIDE SEQUENCE [LARGE SCALE GENOMIC DNA]</scope>
    <source>
        <strain evidence="8 9">ALS3</strain>
    </source>
</reference>
<keyword evidence="8" id="KW-0238">DNA-binding</keyword>
<dbReference type="SMART" id="SM00850">
    <property type="entry name" value="LytTR"/>
    <property type="match status" value="1"/>
</dbReference>
<keyword evidence="3" id="KW-0010">Activator</keyword>
<dbReference type="InterPro" id="IPR046947">
    <property type="entry name" value="LytR-like"/>
</dbReference>
<evidence type="ECO:0000256" key="3">
    <source>
        <dbReference type="ARBA" id="ARBA00023159"/>
    </source>
</evidence>
<evidence type="ECO:0000259" key="6">
    <source>
        <dbReference type="PROSITE" id="PS50110"/>
    </source>
</evidence>
<evidence type="ECO:0000256" key="1">
    <source>
        <dbReference type="ARBA" id="ARBA00022490"/>
    </source>
</evidence>
<dbReference type="EMBL" id="JAHUZB010000008">
    <property type="protein sequence ID" value="MBV7392132.1"/>
    <property type="molecule type" value="Genomic_DNA"/>
</dbReference>
<dbReference type="PANTHER" id="PTHR37299:SF3">
    <property type="entry name" value="STAGE 0 SPORULATION PROTEIN A HOMOLOG"/>
    <property type="match status" value="1"/>
</dbReference>
<dbReference type="Pfam" id="PF00072">
    <property type="entry name" value="Response_reg"/>
    <property type="match status" value="1"/>
</dbReference>
<dbReference type="CDD" id="cd17533">
    <property type="entry name" value="REC_LytTR_AgrA-like"/>
    <property type="match status" value="1"/>
</dbReference>
<keyword evidence="2" id="KW-0902">Two-component regulatory system</keyword>
<protein>
    <submittedName>
        <fullName evidence="8">LytTR family DNA-binding domain-containing protein</fullName>
    </submittedName>
</protein>
<dbReference type="PROSITE" id="PS50930">
    <property type="entry name" value="HTH_LYTTR"/>
    <property type="match status" value="1"/>
</dbReference>
<sequence>MLSIIICEDDQIQRTELNKIIENYVMIEELNMHVQLSTDNPNEVIRYVEENKIKNGIYFFDIDLQASMNGIELAAEIRKLDGLGKIIFVTTHEEFAPLTFIYKTEALDYILKDDVAHFKNRVIEALNHTNKQYFSENNTQEIFLKIKIGNQIQFIPIKEVMFIETSTNSHRLKLHLENRTIHFYDKIENLDIYPDYLYRTHKSYLVNINNIVLLDKTDRSCTFSNGEKAFVSVRKIKKLEQKLISIGKKV</sequence>
<name>A0ABS6TGN4_9ENTE</name>
<evidence type="ECO:0000313" key="8">
    <source>
        <dbReference type="EMBL" id="MBV7392132.1"/>
    </source>
</evidence>
<dbReference type="GO" id="GO:0003677">
    <property type="term" value="F:DNA binding"/>
    <property type="evidence" value="ECO:0007669"/>
    <property type="project" value="UniProtKB-KW"/>
</dbReference>
<dbReference type="PROSITE" id="PS50110">
    <property type="entry name" value="RESPONSE_REGULATORY"/>
    <property type="match status" value="1"/>
</dbReference>
<evidence type="ECO:0000256" key="4">
    <source>
        <dbReference type="ARBA" id="ARBA00037164"/>
    </source>
</evidence>
<evidence type="ECO:0000256" key="5">
    <source>
        <dbReference type="PROSITE-ProRule" id="PRU00169"/>
    </source>
</evidence>
<keyword evidence="9" id="KW-1185">Reference proteome</keyword>
<dbReference type="RefSeq" id="WP_218327347.1">
    <property type="nucleotide sequence ID" value="NZ_JAHUZB010000008.1"/>
</dbReference>
<comment type="caution">
    <text evidence="8">The sequence shown here is derived from an EMBL/GenBank/DDBJ whole genome shotgun (WGS) entry which is preliminary data.</text>
</comment>
<dbReference type="Pfam" id="PF04397">
    <property type="entry name" value="LytTR"/>
    <property type="match status" value="1"/>
</dbReference>
<gene>
    <name evidence="8" type="ORF">KUA55_15725</name>
</gene>
<keyword evidence="5" id="KW-0597">Phosphoprotein</keyword>
<feature type="domain" description="Response regulatory" evidence="6">
    <location>
        <begin position="3"/>
        <end position="127"/>
    </location>
</feature>